<comment type="similarity">
    <text evidence="1">Belongs to the sigma-70 factor family. ECF subfamily.</text>
</comment>
<proteinExistence type="inferred from homology"/>
<evidence type="ECO:0000313" key="7">
    <source>
        <dbReference type="EMBL" id="CAB3678352.1"/>
    </source>
</evidence>
<feature type="domain" description="RNA polymerase sigma factor 70 region 4 type 2" evidence="6">
    <location>
        <begin position="121"/>
        <end position="173"/>
    </location>
</feature>
<dbReference type="NCBIfam" id="NF009180">
    <property type="entry name" value="PRK12528.1"/>
    <property type="match status" value="1"/>
</dbReference>
<dbReference type="PANTHER" id="PTHR43133:SF63">
    <property type="entry name" value="RNA POLYMERASE SIGMA FACTOR FECI-RELATED"/>
    <property type="match status" value="1"/>
</dbReference>
<dbReference type="InterPro" id="IPR013324">
    <property type="entry name" value="RNA_pol_sigma_r3/r4-like"/>
</dbReference>
<name>A0A6S6ZK46_9BURK</name>
<protein>
    <submittedName>
        <fullName evidence="7">Putative RNA polymerase sigma factor FecI</fullName>
    </submittedName>
</protein>
<dbReference type="PANTHER" id="PTHR43133">
    <property type="entry name" value="RNA POLYMERASE ECF-TYPE SIGMA FACTO"/>
    <property type="match status" value="1"/>
</dbReference>
<dbReference type="Gene3D" id="1.10.1740.10">
    <property type="match status" value="1"/>
</dbReference>
<reference evidence="7 8" key="1">
    <citation type="submission" date="2020-04" db="EMBL/GenBank/DDBJ databases">
        <authorList>
            <person name="De Canck E."/>
        </authorList>
    </citation>
    <scope>NUCLEOTIDE SEQUENCE [LARGE SCALE GENOMIC DNA]</scope>
    <source>
        <strain evidence="7 8">LMG 3431</strain>
    </source>
</reference>
<evidence type="ECO:0000256" key="3">
    <source>
        <dbReference type="ARBA" id="ARBA00023082"/>
    </source>
</evidence>
<feature type="domain" description="RNA polymerase sigma-70 region 2" evidence="5">
    <location>
        <begin position="20"/>
        <end position="90"/>
    </location>
</feature>
<dbReference type="InterPro" id="IPR013249">
    <property type="entry name" value="RNA_pol_sigma70_r4_t2"/>
</dbReference>
<dbReference type="Proteomes" id="UP000494108">
    <property type="component" value="Unassembled WGS sequence"/>
</dbReference>
<accession>A0A6S6ZK46</accession>
<evidence type="ECO:0000256" key="1">
    <source>
        <dbReference type="ARBA" id="ARBA00010641"/>
    </source>
</evidence>
<dbReference type="GO" id="GO:0006352">
    <property type="term" value="P:DNA-templated transcription initiation"/>
    <property type="evidence" value="ECO:0007669"/>
    <property type="project" value="InterPro"/>
</dbReference>
<dbReference type="InterPro" id="IPR013325">
    <property type="entry name" value="RNA_pol_sigma_r2"/>
</dbReference>
<dbReference type="Gene3D" id="1.10.10.10">
    <property type="entry name" value="Winged helix-like DNA-binding domain superfamily/Winged helix DNA-binding domain"/>
    <property type="match status" value="1"/>
</dbReference>
<dbReference type="EMBL" id="CADIJX010000005">
    <property type="protein sequence ID" value="CAB3678352.1"/>
    <property type="molecule type" value="Genomic_DNA"/>
</dbReference>
<evidence type="ECO:0000256" key="2">
    <source>
        <dbReference type="ARBA" id="ARBA00023015"/>
    </source>
</evidence>
<dbReference type="InterPro" id="IPR039425">
    <property type="entry name" value="RNA_pol_sigma-70-like"/>
</dbReference>
<sequence length="178" mass="20166">MRTGRTRRVGDPAVDVVQTLYAGHHGWLRNWLNKRLGNTSDAADLAQDTFTRILEARRKPGAEALRLQEPRAYLTTVAKHVLCNFHRRQSLERAWLDALAQMPERTSPSPEQRLLILETLHQIDAMLDGLPAKARAAFLMAQLDGMTYLQIANALSVTDRTVRRYMAQAFEQCLMLAA</sequence>
<evidence type="ECO:0000256" key="4">
    <source>
        <dbReference type="ARBA" id="ARBA00023163"/>
    </source>
</evidence>
<dbReference type="InterPro" id="IPR036388">
    <property type="entry name" value="WH-like_DNA-bd_sf"/>
</dbReference>
<dbReference type="InterPro" id="IPR007627">
    <property type="entry name" value="RNA_pol_sigma70_r2"/>
</dbReference>
<evidence type="ECO:0000259" key="5">
    <source>
        <dbReference type="Pfam" id="PF04542"/>
    </source>
</evidence>
<keyword evidence="4" id="KW-0804">Transcription</keyword>
<dbReference type="AlphaFoldDB" id="A0A6S6ZK46"/>
<dbReference type="FunFam" id="1.10.10.10:FF:000427">
    <property type="entry name" value="RNA polymerase sigma factor"/>
    <property type="match status" value="1"/>
</dbReference>
<dbReference type="InterPro" id="IPR014284">
    <property type="entry name" value="RNA_pol_sigma-70_dom"/>
</dbReference>
<organism evidence="7 8">
    <name type="scientific">Achromobacter pestifer</name>
    <dbReference type="NCBI Taxonomy" id="1353889"/>
    <lineage>
        <taxon>Bacteria</taxon>
        <taxon>Pseudomonadati</taxon>
        <taxon>Pseudomonadota</taxon>
        <taxon>Betaproteobacteria</taxon>
        <taxon>Burkholderiales</taxon>
        <taxon>Alcaligenaceae</taxon>
        <taxon>Achromobacter</taxon>
    </lineage>
</organism>
<dbReference type="GO" id="GO:0016987">
    <property type="term" value="F:sigma factor activity"/>
    <property type="evidence" value="ECO:0007669"/>
    <property type="project" value="UniProtKB-KW"/>
</dbReference>
<keyword evidence="2" id="KW-0805">Transcription regulation</keyword>
<evidence type="ECO:0000313" key="8">
    <source>
        <dbReference type="Proteomes" id="UP000494108"/>
    </source>
</evidence>
<dbReference type="GO" id="GO:0003677">
    <property type="term" value="F:DNA binding"/>
    <property type="evidence" value="ECO:0007669"/>
    <property type="project" value="InterPro"/>
</dbReference>
<dbReference type="NCBIfam" id="NF007232">
    <property type="entry name" value="PRK09651.1"/>
    <property type="match status" value="1"/>
</dbReference>
<evidence type="ECO:0000259" key="6">
    <source>
        <dbReference type="Pfam" id="PF08281"/>
    </source>
</evidence>
<dbReference type="Pfam" id="PF08281">
    <property type="entry name" value="Sigma70_r4_2"/>
    <property type="match status" value="1"/>
</dbReference>
<keyword evidence="3" id="KW-0731">Sigma factor</keyword>
<dbReference type="SUPFAM" id="SSF88659">
    <property type="entry name" value="Sigma3 and sigma4 domains of RNA polymerase sigma factors"/>
    <property type="match status" value="1"/>
</dbReference>
<keyword evidence="8" id="KW-1185">Reference proteome</keyword>
<gene>
    <name evidence="7" type="primary">fecI_17</name>
    <name evidence="7" type="ORF">LMG3431_04227</name>
</gene>
<dbReference type="Pfam" id="PF04542">
    <property type="entry name" value="Sigma70_r2"/>
    <property type="match status" value="1"/>
</dbReference>
<dbReference type="SUPFAM" id="SSF88946">
    <property type="entry name" value="Sigma2 domain of RNA polymerase sigma factors"/>
    <property type="match status" value="1"/>
</dbReference>
<dbReference type="NCBIfam" id="TIGR02937">
    <property type="entry name" value="sigma70-ECF"/>
    <property type="match status" value="1"/>
</dbReference>
<dbReference type="RefSeq" id="WP_175176540.1">
    <property type="nucleotide sequence ID" value="NZ_CADIJX010000005.1"/>
</dbReference>